<dbReference type="EMBL" id="CAJMWT010007667">
    <property type="protein sequence ID" value="CAE6527377.1"/>
    <property type="molecule type" value="Genomic_DNA"/>
</dbReference>
<accession>A0A8H3DI67</accession>
<comment type="caution">
    <text evidence="2">The sequence shown here is derived from an EMBL/GenBank/DDBJ whole genome shotgun (WGS) entry which is preliminary data.</text>
</comment>
<dbReference type="SUPFAM" id="SSF51126">
    <property type="entry name" value="Pectin lyase-like"/>
    <property type="match status" value="1"/>
</dbReference>
<evidence type="ECO:0000313" key="2">
    <source>
        <dbReference type="EMBL" id="CAE6527377.1"/>
    </source>
</evidence>
<reference evidence="2" key="1">
    <citation type="submission" date="2021-01" db="EMBL/GenBank/DDBJ databases">
        <authorList>
            <person name="Kaushik A."/>
        </authorList>
    </citation>
    <scope>NUCLEOTIDE SEQUENCE</scope>
    <source>
        <strain evidence="2">AG2-2IIIB</strain>
    </source>
</reference>
<gene>
    <name evidence="2" type="ORF">RDB_LOCUS173855</name>
</gene>
<dbReference type="AlphaFoldDB" id="A0A8H3DI67"/>
<evidence type="ECO:0000256" key="1">
    <source>
        <dbReference type="SAM" id="MobiDB-lite"/>
    </source>
</evidence>
<proteinExistence type="predicted"/>
<protein>
    <submittedName>
        <fullName evidence="2">Uncharacterized protein</fullName>
    </submittedName>
</protein>
<organism evidence="2 3">
    <name type="scientific">Rhizoctonia solani</name>
    <dbReference type="NCBI Taxonomy" id="456999"/>
    <lineage>
        <taxon>Eukaryota</taxon>
        <taxon>Fungi</taxon>
        <taxon>Dikarya</taxon>
        <taxon>Basidiomycota</taxon>
        <taxon>Agaricomycotina</taxon>
        <taxon>Agaricomycetes</taxon>
        <taxon>Cantharellales</taxon>
        <taxon>Ceratobasidiaceae</taxon>
        <taxon>Rhizoctonia</taxon>
    </lineage>
</organism>
<dbReference type="Proteomes" id="UP000663843">
    <property type="component" value="Unassembled WGS sequence"/>
</dbReference>
<dbReference type="Gene3D" id="2.160.20.10">
    <property type="entry name" value="Single-stranded right-handed beta-helix, Pectin lyase-like"/>
    <property type="match status" value="1"/>
</dbReference>
<dbReference type="InterPro" id="IPR012334">
    <property type="entry name" value="Pectin_lyas_fold"/>
</dbReference>
<evidence type="ECO:0000313" key="3">
    <source>
        <dbReference type="Proteomes" id="UP000663843"/>
    </source>
</evidence>
<feature type="region of interest" description="Disordered" evidence="1">
    <location>
        <begin position="1"/>
        <end position="25"/>
    </location>
</feature>
<dbReference type="InterPro" id="IPR011050">
    <property type="entry name" value="Pectin_lyase_fold/virulence"/>
</dbReference>
<sequence length="116" mass="12289">MKLVSRQGNYRIRHPQRGTSGGGTATPITVSTLDELKSAVQGSTAKVVLLNGVISGSEMADIGGNTSLLGKAGAGEMRFKYQRENVLTIFIALEGVGLRVNTGDNVIIRNIKVSFL</sequence>
<name>A0A8H3DI67_9AGAM</name>